<dbReference type="PANTHER" id="PTHR32309:SF13">
    <property type="entry name" value="FERRIC ENTEROBACTIN TRANSPORT PROTEIN FEPE"/>
    <property type="match status" value="1"/>
</dbReference>
<evidence type="ECO:0000313" key="10">
    <source>
        <dbReference type="Proteomes" id="UP000186385"/>
    </source>
</evidence>
<dbReference type="GO" id="GO:0004713">
    <property type="term" value="F:protein tyrosine kinase activity"/>
    <property type="evidence" value="ECO:0007669"/>
    <property type="project" value="TreeGrafter"/>
</dbReference>
<sequence>MNVQQKSVNEFLRILARRWAVITAITLFFTASAGLISFFVLSPEYEATAKVLVNEINAETATDTGDAATSFYQMETSFKLFETFMVIAQSPQVLDKVVDNLGLRDSYSQMSEKVAIDRVGESLVIEIKANASNPNEAVNIVNEISKVLNQEISKIYGENQLSVLKTGGEGDVVTPVNPKPMLNMIAAFLAGLVISVVVASLLEWFKKPQIQPAQPQAQKGPVFNSKLFSK</sequence>
<evidence type="ECO:0000256" key="3">
    <source>
        <dbReference type="ARBA" id="ARBA00022475"/>
    </source>
</evidence>
<keyword evidence="4 7" id="KW-0812">Transmembrane</keyword>
<evidence type="ECO:0000256" key="5">
    <source>
        <dbReference type="ARBA" id="ARBA00022989"/>
    </source>
</evidence>
<dbReference type="PANTHER" id="PTHR32309">
    <property type="entry name" value="TYROSINE-PROTEIN KINASE"/>
    <property type="match status" value="1"/>
</dbReference>
<feature type="transmembrane region" description="Helical" evidence="7">
    <location>
        <begin position="20"/>
        <end position="41"/>
    </location>
</feature>
<dbReference type="InterPro" id="IPR050445">
    <property type="entry name" value="Bact_polysacc_biosynth/exp"/>
</dbReference>
<keyword evidence="3" id="KW-1003">Cell membrane</keyword>
<dbReference type="EMBL" id="FTLX01000002">
    <property type="protein sequence ID" value="SIQ33551.1"/>
    <property type="molecule type" value="Genomic_DNA"/>
</dbReference>
<evidence type="ECO:0000256" key="1">
    <source>
        <dbReference type="ARBA" id="ARBA00004651"/>
    </source>
</evidence>
<gene>
    <name evidence="9" type="ORF">SAMN05443094_102247</name>
</gene>
<name>A0A1N6RXK2_9BACI</name>
<proteinExistence type="inferred from homology"/>
<dbReference type="GO" id="GO:0005886">
    <property type="term" value="C:plasma membrane"/>
    <property type="evidence" value="ECO:0007669"/>
    <property type="project" value="UniProtKB-SubCell"/>
</dbReference>
<dbReference type="RefSeq" id="WP_045850725.1">
    <property type="nucleotide sequence ID" value="NZ_FTLX01000002.1"/>
</dbReference>
<protein>
    <submittedName>
        <fullName evidence="9">Capsular polysaccharide biosynthesis protein</fullName>
    </submittedName>
</protein>
<comment type="subcellular location">
    <subcellularLocation>
        <location evidence="1">Cell membrane</location>
        <topology evidence="1">Multi-pass membrane protein</topology>
    </subcellularLocation>
</comment>
<dbReference type="STRING" id="1017273.SAMN05443094_102247"/>
<dbReference type="Pfam" id="PF02706">
    <property type="entry name" value="Wzz"/>
    <property type="match status" value="1"/>
</dbReference>
<comment type="similarity">
    <text evidence="2">Belongs to the CpsC/CapA family.</text>
</comment>
<evidence type="ECO:0000256" key="2">
    <source>
        <dbReference type="ARBA" id="ARBA00006683"/>
    </source>
</evidence>
<dbReference type="Proteomes" id="UP000186385">
    <property type="component" value="Unassembled WGS sequence"/>
</dbReference>
<evidence type="ECO:0000256" key="6">
    <source>
        <dbReference type="ARBA" id="ARBA00023136"/>
    </source>
</evidence>
<keyword evidence="6 7" id="KW-0472">Membrane</keyword>
<accession>A0A1N6RXK2</accession>
<evidence type="ECO:0000313" key="9">
    <source>
        <dbReference type="EMBL" id="SIQ33551.1"/>
    </source>
</evidence>
<organism evidence="9 10">
    <name type="scientific">Domibacillus enclensis</name>
    <dbReference type="NCBI Taxonomy" id="1017273"/>
    <lineage>
        <taxon>Bacteria</taxon>
        <taxon>Bacillati</taxon>
        <taxon>Bacillota</taxon>
        <taxon>Bacilli</taxon>
        <taxon>Bacillales</taxon>
        <taxon>Bacillaceae</taxon>
        <taxon>Domibacillus</taxon>
    </lineage>
</organism>
<reference evidence="9 10" key="1">
    <citation type="submission" date="2017-01" db="EMBL/GenBank/DDBJ databases">
        <authorList>
            <person name="Mah S.A."/>
            <person name="Swanson W.J."/>
            <person name="Moy G.W."/>
            <person name="Vacquier V.D."/>
        </authorList>
    </citation>
    <scope>NUCLEOTIDE SEQUENCE [LARGE SCALE GENOMIC DNA]</scope>
    <source>
        <strain evidence="9 10">NIO-1016</strain>
    </source>
</reference>
<dbReference type="AlphaFoldDB" id="A0A1N6RXK2"/>
<evidence type="ECO:0000259" key="8">
    <source>
        <dbReference type="Pfam" id="PF02706"/>
    </source>
</evidence>
<feature type="transmembrane region" description="Helical" evidence="7">
    <location>
        <begin position="181"/>
        <end position="202"/>
    </location>
</feature>
<feature type="domain" description="Polysaccharide chain length determinant N-terminal" evidence="8">
    <location>
        <begin position="9"/>
        <end position="101"/>
    </location>
</feature>
<dbReference type="InterPro" id="IPR003856">
    <property type="entry name" value="LPS_length_determ_N"/>
</dbReference>
<evidence type="ECO:0000256" key="7">
    <source>
        <dbReference type="SAM" id="Phobius"/>
    </source>
</evidence>
<keyword evidence="5 7" id="KW-1133">Transmembrane helix</keyword>
<evidence type="ECO:0000256" key="4">
    <source>
        <dbReference type="ARBA" id="ARBA00022692"/>
    </source>
</evidence>